<dbReference type="Proteomes" id="UP001194468">
    <property type="component" value="Unassembled WGS sequence"/>
</dbReference>
<evidence type="ECO:0000313" key="3">
    <source>
        <dbReference type="Proteomes" id="UP001194468"/>
    </source>
</evidence>
<protein>
    <submittedName>
        <fullName evidence="2">Uncharacterized protein</fullName>
    </submittedName>
</protein>
<feature type="non-terminal residue" evidence="2">
    <location>
        <position position="248"/>
    </location>
</feature>
<keyword evidence="3" id="KW-1185">Reference proteome</keyword>
<name>A0AAD4C408_BOLED</name>
<feature type="region of interest" description="Disordered" evidence="1">
    <location>
        <begin position="220"/>
        <end position="248"/>
    </location>
</feature>
<evidence type="ECO:0000256" key="1">
    <source>
        <dbReference type="SAM" id="MobiDB-lite"/>
    </source>
</evidence>
<evidence type="ECO:0000313" key="2">
    <source>
        <dbReference type="EMBL" id="KAF8447302.1"/>
    </source>
</evidence>
<reference evidence="2" key="1">
    <citation type="submission" date="2019-10" db="EMBL/GenBank/DDBJ databases">
        <authorList>
            <consortium name="DOE Joint Genome Institute"/>
            <person name="Kuo A."/>
            <person name="Miyauchi S."/>
            <person name="Kiss E."/>
            <person name="Drula E."/>
            <person name="Kohler A."/>
            <person name="Sanchez-Garcia M."/>
            <person name="Andreopoulos B."/>
            <person name="Barry K.W."/>
            <person name="Bonito G."/>
            <person name="Buee M."/>
            <person name="Carver A."/>
            <person name="Chen C."/>
            <person name="Cichocki N."/>
            <person name="Clum A."/>
            <person name="Culley D."/>
            <person name="Crous P.W."/>
            <person name="Fauchery L."/>
            <person name="Girlanda M."/>
            <person name="Hayes R."/>
            <person name="Keri Z."/>
            <person name="LaButti K."/>
            <person name="Lipzen A."/>
            <person name="Lombard V."/>
            <person name="Magnuson J."/>
            <person name="Maillard F."/>
            <person name="Morin E."/>
            <person name="Murat C."/>
            <person name="Nolan M."/>
            <person name="Ohm R."/>
            <person name="Pangilinan J."/>
            <person name="Pereira M."/>
            <person name="Perotto S."/>
            <person name="Peter M."/>
            <person name="Riley R."/>
            <person name="Sitrit Y."/>
            <person name="Stielow B."/>
            <person name="Szollosi G."/>
            <person name="Zifcakova L."/>
            <person name="Stursova M."/>
            <person name="Spatafora J.W."/>
            <person name="Tedersoo L."/>
            <person name="Vaario L.-M."/>
            <person name="Yamada A."/>
            <person name="Yan M."/>
            <person name="Wang P."/>
            <person name="Xu J."/>
            <person name="Bruns T."/>
            <person name="Baldrian P."/>
            <person name="Vilgalys R."/>
            <person name="Henrissat B."/>
            <person name="Grigoriev I.V."/>
            <person name="Hibbett D."/>
            <person name="Nagy L.G."/>
            <person name="Martin F.M."/>
        </authorList>
    </citation>
    <scope>NUCLEOTIDE SEQUENCE</scope>
    <source>
        <strain evidence="2">BED1</strain>
    </source>
</reference>
<dbReference type="AlphaFoldDB" id="A0AAD4C408"/>
<reference evidence="2" key="2">
    <citation type="journal article" date="2020" name="Nat. Commun.">
        <title>Large-scale genome sequencing of mycorrhizal fungi provides insights into the early evolution of symbiotic traits.</title>
        <authorList>
            <person name="Miyauchi S."/>
            <person name="Kiss E."/>
            <person name="Kuo A."/>
            <person name="Drula E."/>
            <person name="Kohler A."/>
            <person name="Sanchez-Garcia M."/>
            <person name="Morin E."/>
            <person name="Andreopoulos B."/>
            <person name="Barry K.W."/>
            <person name="Bonito G."/>
            <person name="Buee M."/>
            <person name="Carver A."/>
            <person name="Chen C."/>
            <person name="Cichocki N."/>
            <person name="Clum A."/>
            <person name="Culley D."/>
            <person name="Crous P.W."/>
            <person name="Fauchery L."/>
            <person name="Girlanda M."/>
            <person name="Hayes R.D."/>
            <person name="Keri Z."/>
            <person name="LaButti K."/>
            <person name="Lipzen A."/>
            <person name="Lombard V."/>
            <person name="Magnuson J."/>
            <person name="Maillard F."/>
            <person name="Murat C."/>
            <person name="Nolan M."/>
            <person name="Ohm R.A."/>
            <person name="Pangilinan J."/>
            <person name="Pereira M.F."/>
            <person name="Perotto S."/>
            <person name="Peter M."/>
            <person name="Pfister S."/>
            <person name="Riley R."/>
            <person name="Sitrit Y."/>
            <person name="Stielow J.B."/>
            <person name="Szollosi G."/>
            <person name="Zifcakova L."/>
            <person name="Stursova M."/>
            <person name="Spatafora J.W."/>
            <person name="Tedersoo L."/>
            <person name="Vaario L.M."/>
            <person name="Yamada A."/>
            <person name="Yan M."/>
            <person name="Wang P."/>
            <person name="Xu J."/>
            <person name="Bruns T."/>
            <person name="Baldrian P."/>
            <person name="Vilgalys R."/>
            <person name="Dunand C."/>
            <person name="Henrissat B."/>
            <person name="Grigoriev I.V."/>
            <person name="Hibbett D."/>
            <person name="Nagy L.G."/>
            <person name="Martin F.M."/>
        </authorList>
    </citation>
    <scope>NUCLEOTIDE SEQUENCE</scope>
    <source>
        <strain evidence="2">BED1</strain>
    </source>
</reference>
<dbReference type="EMBL" id="WHUW01000004">
    <property type="protein sequence ID" value="KAF8447302.1"/>
    <property type="molecule type" value="Genomic_DNA"/>
</dbReference>
<comment type="caution">
    <text evidence="2">The sequence shown here is derived from an EMBL/GenBank/DDBJ whole genome shotgun (WGS) entry which is preliminary data.</text>
</comment>
<accession>A0AAD4C408</accession>
<organism evidence="2 3">
    <name type="scientific">Boletus edulis BED1</name>
    <dbReference type="NCBI Taxonomy" id="1328754"/>
    <lineage>
        <taxon>Eukaryota</taxon>
        <taxon>Fungi</taxon>
        <taxon>Dikarya</taxon>
        <taxon>Basidiomycota</taxon>
        <taxon>Agaricomycotina</taxon>
        <taxon>Agaricomycetes</taxon>
        <taxon>Agaricomycetidae</taxon>
        <taxon>Boletales</taxon>
        <taxon>Boletineae</taxon>
        <taxon>Boletaceae</taxon>
        <taxon>Boletoideae</taxon>
        <taxon>Boletus</taxon>
    </lineage>
</organism>
<sequence>MESMMDAEHNSMHAFGTEPSTSVFRSTPNADPKRIHKIDKIKQKLVDMLREIGFKLSNGRLPWSTLEGDLCKKGYTILNWPHGVVRDRDKGISGLSAEDTDRLHDALFVDEQHIQFIPCGEELLNRPSEPASSSDGATSLVVALGTDRPRDSGRSTTGKQQRFKLCTEQDTFNAGVLTRKRALFSGYITSRDLERKHLSSIGTTPAWYTTWKEAADGYEGVTRTRRSPQPVQEPIRSLTNRTREIGPA</sequence>
<proteinExistence type="predicted"/>
<gene>
    <name evidence="2" type="ORF">L210DRAFT_3627943</name>
</gene>